<accession>A0AAD6IZA0</accession>
<feature type="compositionally biased region" description="Polar residues" evidence="1">
    <location>
        <begin position="137"/>
        <end position="148"/>
    </location>
</feature>
<comment type="caution">
    <text evidence="2">The sequence shown here is derived from an EMBL/GenBank/DDBJ whole genome shotgun (WGS) entry which is preliminary data.</text>
</comment>
<dbReference type="EMBL" id="JAQGDS010000007">
    <property type="protein sequence ID" value="KAJ6259276.1"/>
    <property type="molecule type" value="Genomic_DNA"/>
</dbReference>
<evidence type="ECO:0000313" key="3">
    <source>
        <dbReference type="Proteomes" id="UP001221413"/>
    </source>
</evidence>
<dbReference type="Proteomes" id="UP001221413">
    <property type="component" value="Unassembled WGS sequence"/>
</dbReference>
<organism evidence="2 3">
    <name type="scientific">Drechslerella dactyloides</name>
    <name type="common">Nematode-trapping fungus</name>
    <name type="synonym">Arthrobotrys dactyloides</name>
    <dbReference type="NCBI Taxonomy" id="74499"/>
    <lineage>
        <taxon>Eukaryota</taxon>
        <taxon>Fungi</taxon>
        <taxon>Dikarya</taxon>
        <taxon>Ascomycota</taxon>
        <taxon>Pezizomycotina</taxon>
        <taxon>Orbiliomycetes</taxon>
        <taxon>Orbiliales</taxon>
        <taxon>Orbiliaceae</taxon>
        <taxon>Drechslerella</taxon>
    </lineage>
</organism>
<evidence type="ECO:0000313" key="2">
    <source>
        <dbReference type="EMBL" id="KAJ6259276.1"/>
    </source>
</evidence>
<sequence length="234" mass="26481">METIPVKDYQDALNSIPDAIKKAHPSYEWQHSQTGSRMIWMGSKPKYDPTRDRLPDPNDLHIGHPALAKFPFQQQVEFIGRLRDAGLRNKYTVWERQKGEQPMRLEGPNYVNQLGALQLAGSFGKSFKLRKRHRSSADSTNTDASQNRAPVERSTEKGISPTKTQQLPDRPSDDRDRDQLRLSSTGCFGMLSSESRGLKLDPTLLHAINTPKSRIQSLIVFGTITEDVKYGYAD</sequence>
<name>A0AAD6IZA0_DREDA</name>
<keyword evidence="3" id="KW-1185">Reference proteome</keyword>
<gene>
    <name evidence="2" type="ORF">Dda_6175</name>
</gene>
<reference evidence="2" key="1">
    <citation type="submission" date="2023-01" db="EMBL/GenBank/DDBJ databases">
        <title>The chitinases involved in constricting ring structure development in the nematode-trapping fungus Drechslerella dactyloides.</title>
        <authorList>
            <person name="Wang R."/>
            <person name="Zhang L."/>
            <person name="Tang P."/>
            <person name="Li S."/>
            <person name="Liang L."/>
        </authorList>
    </citation>
    <scope>NUCLEOTIDE SEQUENCE</scope>
    <source>
        <strain evidence="2">YMF1.00031</strain>
    </source>
</reference>
<feature type="compositionally biased region" description="Basic and acidic residues" evidence="1">
    <location>
        <begin position="170"/>
        <end position="180"/>
    </location>
</feature>
<proteinExistence type="predicted"/>
<feature type="region of interest" description="Disordered" evidence="1">
    <location>
        <begin position="128"/>
        <end position="186"/>
    </location>
</feature>
<evidence type="ECO:0000256" key="1">
    <source>
        <dbReference type="SAM" id="MobiDB-lite"/>
    </source>
</evidence>
<dbReference type="AlphaFoldDB" id="A0AAD6IZA0"/>
<protein>
    <submittedName>
        <fullName evidence="2">Uncharacterized protein</fullName>
    </submittedName>
</protein>